<comment type="caution">
    <text evidence="3">The sequence shown here is derived from an EMBL/GenBank/DDBJ whole genome shotgun (WGS) entry which is preliminary data.</text>
</comment>
<name>A0A5C8PJL3_9HYPH</name>
<keyword evidence="2" id="KW-0732">Signal</keyword>
<dbReference type="Gene3D" id="3.40.190.150">
    <property type="entry name" value="Bordetella uptake gene, domain 1"/>
    <property type="match status" value="1"/>
</dbReference>
<organism evidence="3 4">
    <name type="scientific">Vineibacter terrae</name>
    <dbReference type="NCBI Taxonomy" id="2586908"/>
    <lineage>
        <taxon>Bacteria</taxon>
        <taxon>Pseudomonadati</taxon>
        <taxon>Pseudomonadota</taxon>
        <taxon>Alphaproteobacteria</taxon>
        <taxon>Hyphomicrobiales</taxon>
        <taxon>Vineibacter</taxon>
    </lineage>
</organism>
<evidence type="ECO:0000256" key="2">
    <source>
        <dbReference type="SAM" id="SignalP"/>
    </source>
</evidence>
<protein>
    <submittedName>
        <fullName evidence="3">Tripartite tricarboxylate transporter substrate binding protein</fullName>
    </submittedName>
</protein>
<sequence length="332" mass="34458">MLGGAHMRRIVKGSIRSILATAVAAFGVAAAAITPASAQIQFVSPYPPGGITDIVSRTLADGLSKSLNQTVIVLNKPGANGMIGSDYAAKSAPDGKTLLLVAAAHAINPSMHARMAYDPFKDLVGVSLIGKTGPVIFASAKLPITTMQELVAYAKKHPGKVTYGSSGVGSGAHLVGELLCQTLGIDMTHVVYKGSEAALIDLFNGELSLFINTVQTWAQHGSSGKLRALAIGSAARWPRAPDIPTLDETVAPGMVADSFLGVLAPAGTPAAAVDTYSKTIAAIIARKDVTERLMDYGIEPTGSTPAAFDAFIASEAKKWGDLIRARNIKPDR</sequence>
<dbReference type="PIRSF" id="PIRSF017082">
    <property type="entry name" value="YflP"/>
    <property type="match status" value="1"/>
</dbReference>
<dbReference type="Proteomes" id="UP000321638">
    <property type="component" value="Unassembled WGS sequence"/>
</dbReference>
<evidence type="ECO:0000313" key="4">
    <source>
        <dbReference type="Proteomes" id="UP000321638"/>
    </source>
</evidence>
<feature type="chain" id="PRO_5023057395" evidence="2">
    <location>
        <begin position="32"/>
        <end position="332"/>
    </location>
</feature>
<keyword evidence="4" id="KW-1185">Reference proteome</keyword>
<dbReference type="AlphaFoldDB" id="A0A5C8PJL3"/>
<dbReference type="InterPro" id="IPR005064">
    <property type="entry name" value="BUG"/>
</dbReference>
<proteinExistence type="inferred from homology"/>
<dbReference type="PANTHER" id="PTHR42928">
    <property type="entry name" value="TRICARBOXYLATE-BINDING PROTEIN"/>
    <property type="match status" value="1"/>
</dbReference>
<evidence type="ECO:0000256" key="1">
    <source>
        <dbReference type="ARBA" id="ARBA00006987"/>
    </source>
</evidence>
<gene>
    <name evidence="3" type="ORF">FHP25_20115</name>
</gene>
<reference evidence="3 4" key="1">
    <citation type="submission" date="2019-06" db="EMBL/GenBank/DDBJ databases">
        <title>New taxonomy in bacterial strain CC-CFT640, isolated from vineyard.</title>
        <authorList>
            <person name="Lin S.-Y."/>
            <person name="Tsai C.-F."/>
            <person name="Young C.-C."/>
        </authorList>
    </citation>
    <scope>NUCLEOTIDE SEQUENCE [LARGE SCALE GENOMIC DNA]</scope>
    <source>
        <strain evidence="3 4">CC-CFT640</strain>
    </source>
</reference>
<evidence type="ECO:0000313" key="3">
    <source>
        <dbReference type="EMBL" id="TXL73714.1"/>
    </source>
</evidence>
<dbReference type="Pfam" id="PF03401">
    <property type="entry name" value="TctC"/>
    <property type="match status" value="1"/>
</dbReference>
<dbReference type="OrthoDB" id="9780943at2"/>
<dbReference type="InterPro" id="IPR042100">
    <property type="entry name" value="Bug_dom1"/>
</dbReference>
<accession>A0A5C8PJL3</accession>
<dbReference type="SUPFAM" id="SSF53850">
    <property type="entry name" value="Periplasmic binding protein-like II"/>
    <property type="match status" value="1"/>
</dbReference>
<dbReference type="EMBL" id="VDUZ01000023">
    <property type="protein sequence ID" value="TXL73714.1"/>
    <property type="molecule type" value="Genomic_DNA"/>
</dbReference>
<dbReference type="CDD" id="cd13578">
    <property type="entry name" value="PBP2_Bug27"/>
    <property type="match status" value="1"/>
</dbReference>
<comment type="similarity">
    <text evidence="1">Belongs to the UPF0065 (bug) family.</text>
</comment>
<dbReference type="PANTHER" id="PTHR42928:SF5">
    <property type="entry name" value="BLR1237 PROTEIN"/>
    <property type="match status" value="1"/>
</dbReference>
<feature type="signal peptide" evidence="2">
    <location>
        <begin position="1"/>
        <end position="31"/>
    </location>
</feature>
<dbReference type="Gene3D" id="3.40.190.10">
    <property type="entry name" value="Periplasmic binding protein-like II"/>
    <property type="match status" value="1"/>
</dbReference>